<accession>A0AAF0EM31</accession>
<dbReference type="Proteomes" id="UP001213623">
    <property type="component" value="Chromosome 1"/>
</dbReference>
<sequence length="623" mass="69722">MRRGPLWVAAAVVQSLASAALGARLSHEGVYVNLPHPSELRLYVDPAEDVAGATITVSSLHHRTLAEVQACDSPGYSSLEACEQVDLADTWENVSYTVSAQDRHPDGGVVVPGHLWDTLRAPSSVASLRSIVVGWQTPAMAHRERWWVGHVVLPNKERPRWPIGPGEYVSRDGLPNKAPVTPWDGYDVPRLSGMMSDPFMAPSTSVHTMPHAYWSRGVTIRVRTQGPPVPIRAPVQGRIVWSGVFRRSMPPFLGHEAGVNDEFVYAVQLQDAWGFVHQLLGFDDQLPVAHVGMDVLPGQVLGHAPTQPLSAIPPSTQPPADIPKRYEEEGFQPYPFRFRRLEIRVARPPPWWHGDVSHPNAEGWSYMHPLLVYHPGRSRPSQMAPLYDPHPVLYASMDKNRSSALVLDARKKAPLLPTHVELLVRFPTFMESPSDLDDAMDPLTLYALEWAVAPVAETEALCTSTNVYWRRSFEHSKLERRAGRLDDPAFLFAHYVPHVRLGPPVHAKPRSQFDEKSRSIVYAITRTWLGVPTVHGMWNTSQESHSGLYRLAVRARGVTGPATCVEDMVRIEHGTNQHRGLIHTIQRLWRDCATAMPWPYAFVSIVQGLVSWAGRLRHLLWHA</sequence>
<evidence type="ECO:0000256" key="1">
    <source>
        <dbReference type="SAM" id="SignalP"/>
    </source>
</evidence>
<name>A0AAF0EM31_9BASI</name>
<keyword evidence="3" id="KW-1185">Reference proteome</keyword>
<proteinExistence type="predicted"/>
<dbReference type="AlphaFoldDB" id="A0AAF0EM31"/>
<feature type="chain" id="PRO_5041979203" evidence="1">
    <location>
        <begin position="23"/>
        <end position="623"/>
    </location>
</feature>
<reference evidence="2" key="1">
    <citation type="submission" date="2023-03" db="EMBL/GenBank/DDBJ databases">
        <title>Mating type loci evolution in Malassezia.</title>
        <authorList>
            <person name="Coelho M.A."/>
        </authorList>
    </citation>
    <scope>NUCLEOTIDE SEQUENCE</scope>
    <source>
        <strain evidence="2">CBS 9557</strain>
    </source>
</reference>
<evidence type="ECO:0000313" key="3">
    <source>
        <dbReference type="Proteomes" id="UP001213623"/>
    </source>
</evidence>
<gene>
    <name evidence="2" type="ORF">MNAN1_000182</name>
</gene>
<evidence type="ECO:0000313" key="2">
    <source>
        <dbReference type="EMBL" id="WFD25216.1"/>
    </source>
</evidence>
<organism evidence="2 3">
    <name type="scientific">Malassezia nana</name>
    <dbReference type="NCBI Taxonomy" id="180528"/>
    <lineage>
        <taxon>Eukaryota</taxon>
        <taxon>Fungi</taxon>
        <taxon>Dikarya</taxon>
        <taxon>Basidiomycota</taxon>
        <taxon>Ustilaginomycotina</taxon>
        <taxon>Malasseziomycetes</taxon>
        <taxon>Malasseziales</taxon>
        <taxon>Malasseziaceae</taxon>
        <taxon>Malassezia</taxon>
    </lineage>
</organism>
<dbReference type="EMBL" id="CP119892">
    <property type="protein sequence ID" value="WFD25216.1"/>
    <property type="molecule type" value="Genomic_DNA"/>
</dbReference>
<feature type="signal peptide" evidence="1">
    <location>
        <begin position="1"/>
        <end position="22"/>
    </location>
</feature>
<keyword evidence="1" id="KW-0732">Signal</keyword>
<protein>
    <submittedName>
        <fullName evidence="2">Uncharacterized protein</fullName>
    </submittedName>
</protein>